<evidence type="ECO:0000313" key="2">
    <source>
        <dbReference type="EMBL" id="CAF2106921.1"/>
    </source>
</evidence>
<keyword evidence="1" id="KW-0812">Transmembrane</keyword>
<reference evidence="2" key="1">
    <citation type="submission" date="2021-01" db="EMBL/GenBank/DDBJ databases">
        <authorList>
            <consortium name="Genoscope - CEA"/>
            <person name="William W."/>
        </authorList>
    </citation>
    <scope>NUCLEOTIDE SEQUENCE</scope>
</reference>
<dbReference type="EMBL" id="HG994372">
    <property type="protein sequence ID" value="CAF2106921.1"/>
    <property type="molecule type" value="Genomic_DNA"/>
</dbReference>
<proteinExistence type="predicted"/>
<sequence length="115" mass="13200">MASTASHILPISTSQTIPSAALLSNLNYLSQPLRSRLHQLSLRNFHNGSLCFSSPMLDLFFVSAVMVGVVLIWVHRVFRAPKDIFLDEEEQDLSFCFFFIFCLFLSLRVRKYHFG</sequence>
<evidence type="ECO:0000256" key="1">
    <source>
        <dbReference type="SAM" id="Phobius"/>
    </source>
</evidence>
<dbReference type="AlphaFoldDB" id="A0A816UAT2"/>
<feature type="transmembrane region" description="Helical" evidence="1">
    <location>
        <begin position="92"/>
        <end position="109"/>
    </location>
</feature>
<protein>
    <submittedName>
        <fullName evidence="2">(rape) hypothetical protein</fullName>
    </submittedName>
</protein>
<keyword evidence="1" id="KW-0472">Membrane</keyword>
<gene>
    <name evidence="2" type="ORF">DARMORV10_C08P08450.1</name>
</gene>
<feature type="transmembrane region" description="Helical" evidence="1">
    <location>
        <begin position="50"/>
        <end position="72"/>
    </location>
</feature>
<accession>A0A816UAT2</accession>
<organism evidence="2">
    <name type="scientific">Brassica napus</name>
    <name type="common">Rape</name>
    <dbReference type="NCBI Taxonomy" id="3708"/>
    <lineage>
        <taxon>Eukaryota</taxon>
        <taxon>Viridiplantae</taxon>
        <taxon>Streptophyta</taxon>
        <taxon>Embryophyta</taxon>
        <taxon>Tracheophyta</taxon>
        <taxon>Spermatophyta</taxon>
        <taxon>Magnoliopsida</taxon>
        <taxon>eudicotyledons</taxon>
        <taxon>Gunneridae</taxon>
        <taxon>Pentapetalae</taxon>
        <taxon>rosids</taxon>
        <taxon>malvids</taxon>
        <taxon>Brassicales</taxon>
        <taxon>Brassicaceae</taxon>
        <taxon>Brassiceae</taxon>
        <taxon>Brassica</taxon>
    </lineage>
</organism>
<keyword evidence="1" id="KW-1133">Transmembrane helix</keyword>
<name>A0A816UAT2_BRANA</name>
<dbReference type="Proteomes" id="UP001295469">
    <property type="component" value="Chromosome C08"/>
</dbReference>